<dbReference type="PRINTS" id="PR00080">
    <property type="entry name" value="SDRFAMILY"/>
</dbReference>
<accession>A0A7T1AJL0</accession>
<dbReference type="EC" id="1.1.1.385" evidence="3"/>
<name>A0A7T1AJL0_ATRLM</name>
<gene>
    <name evidence="3" type="primary">bacC_1</name>
    <name evidence="3" type="ORF">RT761_00297</name>
</gene>
<dbReference type="PROSITE" id="PS00061">
    <property type="entry name" value="ADH_SHORT"/>
    <property type="match status" value="1"/>
</dbReference>
<proteinExistence type="inferred from homology"/>
<reference evidence="3 4" key="1">
    <citation type="journal article" date="2021" name="Nat. Commun.">
        <title>Isolation of a member of the candidate phylum Atribacteria reveals a unique cell membrane structure.</title>
        <authorList>
            <person name="Taiki K."/>
            <person name="Nobu M.K."/>
            <person name="Kusada H."/>
            <person name="Meng X.-Y."/>
            <person name="Hosoki N."/>
            <person name="Uematsu K."/>
            <person name="Yoshioka H."/>
            <person name="Kamagata Y."/>
            <person name="Tamaki H."/>
        </authorList>
    </citation>
    <scope>NUCLEOTIDE SEQUENCE [LARGE SCALE GENOMIC DNA]</scope>
    <source>
        <strain evidence="3 4">RT761</strain>
    </source>
</reference>
<organism evidence="3 4">
    <name type="scientific">Atribacter laminatus</name>
    <dbReference type="NCBI Taxonomy" id="2847778"/>
    <lineage>
        <taxon>Bacteria</taxon>
        <taxon>Pseudomonadati</taxon>
        <taxon>Atribacterota</taxon>
        <taxon>Atribacteria</taxon>
        <taxon>Atribacterales</taxon>
        <taxon>Atribacteraceae</taxon>
        <taxon>Atribacter</taxon>
    </lineage>
</organism>
<dbReference type="RefSeq" id="WP_218112332.1">
    <property type="nucleotide sequence ID" value="NZ_CP065383.1"/>
</dbReference>
<dbReference type="InterPro" id="IPR002347">
    <property type="entry name" value="SDR_fam"/>
</dbReference>
<dbReference type="EMBL" id="CP065383">
    <property type="protein sequence ID" value="QPM67109.1"/>
    <property type="molecule type" value="Genomic_DNA"/>
</dbReference>
<evidence type="ECO:0000313" key="3">
    <source>
        <dbReference type="EMBL" id="QPM67109.1"/>
    </source>
</evidence>
<dbReference type="PRINTS" id="PR00081">
    <property type="entry name" value="GDHRDH"/>
</dbReference>
<evidence type="ECO:0000256" key="1">
    <source>
        <dbReference type="ARBA" id="ARBA00006484"/>
    </source>
</evidence>
<evidence type="ECO:0000256" key="2">
    <source>
        <dbReference type="ARBA" id="ARBA00023002"/>
    </source>
</evidence>
<dbReference type="AlphaFoldDB" id="A0A7T1AJL0"/>
<protein>
    <submittedName>
        <fullName evidence="3">Dihydroanticapsin 7-dehydrogenase</fullName>
        <ecNumber evidence="3">1.1.1.385</ecNumber>
    </submittedName>
</protein>
<keyword evidence="2 3" id="KW-0560">Oxidoreductase</keyword>
<dbReference type="InterPro" id="IPR051122">
    <property type="entry name" value="SDR_DHRS6-like"/>
</dbReference>
<dbReference type="InterPro" id="IPR020904">
    <property type="entry name" value="Sc_DH/Rdtase_CS"/>
</dbReference>
<sequence>MDIRFDGKIIVVSGGSTGIGEATVKNFLESGGTVIFTGIEKPDCLDFTKYQNYQGKYDYKQLEVTNEEEVKSFALYINEKYHGCDVLFNNAGIIDAHILHETPTQEWLRTMDVNVNGVYYMSKYFLPQMIKKGGGVIINTSSISGLQGDYTFCSYNTAKGAVANLTRNMALDYAQYNIRVNAVAPGSVRTSMYSKFFDSVGGQEILDLGHSLQYPLKRVTLPEEVANAVVFLASEQASFITGINLVIDGGLTAHTGAQHNWELVKIIRDYNKKEAKQK</sequence>
<dbReference type="InterPro" id="IPR036291">
    <property type="entry name" value="NAD(P)-bd_dom_sf"/>
</dbReference>
<evidence type="ECO:0000313" key="4">
    <source>
        <dbReference type="Proteomes" id="UP000594463"/>
    </source>
</evidence>
<dbReference type="PANTHER" id="PTHR43477:SF1">
    <property type="entry name" value="DIHYDROANTICAPSIN 7-DEHYDROGENASE"/>
    <property type="match status" value="1"/>
</dbReference>
<dbReference type="FunFam" id="3.40.50.720:FF:000084">
    <property type="entry name" value="Short-chain dehydrogenase reductase"/>
    <property type="match status" value="1"/>
</dbReference>
<dbReference type="SUPFAM" id="SSF51735">
    <property type="entry name" value="NAD(P)-binding Rossmann-fold domains"/>
    <property type="match status" value="1"/>
</dbReference>
<dbReference type="KEGG" id="alam:RT761_00297"/>
<dbReference type="CDD" id="cd05233">
    <property type="entry name" value="SDR_c"/>
    <property type="match status" value="1"/>
</dbReference>
<dbReference type="Gene3D" id="3.40.50.720">
    <property type="entry name" value="NAD(P)-binding Rossmann-like Domain"/>
    <property type="match status" value="1"/>
</dbReference>
<dbReference type="Proteomes" id="UP000594463">
    <property type="component" value="Chromosome"/>
</dbReference>
<dbReference type="PANTHER" id="PTHR43477">
    <property type="entry name" value="DIHYDROANTICAPSIN 7-DEHYDROGENASE"/>
    <property type="match status" value="1"/>
</dbReference>
<comment type="similarity">
    <text evidence="1">Belongs to the short-chain dehydrogenases/reductases (SDR) family.</text>
</comment>
<dbReference type="Pfam" id="PF13561">
    <property type="entry name" value="adh_short_C2"/>
    <property type="match status" value="1"/>
</dbReference>
<keyword evidence="4" id="KW-1185">Reference proteome</keyword>
<dbReference type="GO" id="GO:0016491">
    <property type="term" value="F:oxidoreductase activity"/>
    <property type="evidence" value="ECO:0007669"/>
    <property type="project" value="UniProtKB-KW"/>
</dbReference>